<organism evidence="1 2">
    <name type="scientific">Chromobacterium aquaticum</name>
    <dbReference type="NCBI Taxonomy" id="467180"/>
    <lineage>
        <taxon>Bacteria</taxon>
        <taxon>Pseudomonadati</taxon>
        <taxon>Pseudomonadota</taxon>
        <taxon>Betaproteobacteria</taxon>
        <taxon>Neisseriales</taxon>
        <taxon>Chromobacteriaceae</taxon>
        <taxon>Chromobacterium</taxon>
    </lineage>
</organism>
<proteinExistence type="predicted"/>
<name>A0ABV8ZQJ4_9NEIS</name>
<evidence type="ECO:0000313" key="1">
    <source>
        <dbReference type="EMBL" id="MFC4489222.1"/>
    </source>
</evidence>
<dbReference type="RefSeq" id="WP_231461156.1">
    <property type="nucleotide sequence ID" value="NZ_JAJOHW010000021.1"/>
</dbReference>
<accession>A0ABV8ZQJ4</accession>
<evidence type="ECO:0000313" key="2">
    <source>
        <dbReference type="Proteomes" id="UP001595999"/>
    </source>
</evidence>
<reference evidence="2" key="1">
    <citation type="journal article" date="2019" name="Int. J. Syst. Evol. Microbiol.">
        <title>The Global Catalogue of Microorganisms (GCM) 10K type strain sequencing project: providing services to taxonomists for standard genome sequencing and annotation.</title>
        <authorList>
            <consortium name="The Broad Institute Genomics Platform"/>
            <consortium name="The Broad Institute Genome Sequencing Center for Infectious Disease"/>
            <person name="Wu L."/>
            <person name="Ma J."/>
        </authorList>
    </citation>
    <scope>NUCLEOTIDE SEQUENCE [LARGE SCALE GENOMIC DNA]</scope>
    <source>
        <strain evidence="2">CGMCC 4.7608</strain>
    </source>
</reference>
<sequence>MALFFFPLSRHLLRDILGDDRMASTERAWLREHTSIQAVEHRRVELERDIHRLRLEKGGLC</sequence>
<gene>
    <name evidence="1" type="ORF">ACFO0R_06290</name>
</gene>
<dbReference type="EMBL" id="JBHSEK010000003">
    <property type="protein sequence ID" value="MFC4489222.1"/>
    <property type="molecule type" value="Genomic_DNA"/>
</dbReference>
<comment type="caution">
    <text evidence="1">The sequence shown here is derived from an EMBL/GenBank/DDBJ whole genome shotgun (WGS) entry which is preliminary data.</text>
</comment>
<evidence type="ECO:0008006" key="3">
    <source>
        <dbReference type="Google" id="ProtNLM"/>
    </source>
</evidence>
<keyword evidence="2" id="KW-1185">Reference proteome</keyword>
<protein>
    <recommendedName>
        <fullName evidence="3">DUF3563 domain-containing protein</fullName>
    </recommendedName>
</protein>
<dbReference type="Proteomes" id="UP001595999">
    <property type="component" value="Unassembled WGS sequence"/>
</dbReference>